<evidence type="ECO:0000313" key="4">
    <source>
        <dbReference type="Proteomes" id="UP000796880"/>
    </source>
</evidence>
<dbReference type="InterPro" id="IPR036691">
    <property type="entry name" value="Endo/exonu/phosph_ase_sf"/>
</dbReference>
<dbReference type="Pfam" id="PF22669">
    <property type="entry name" value="Exo_endo_phos2"/>
    <property type="match status" value="1"/>
</dbReference>
<dbReference type="EMBL" id="VOIH02000002">
    <property type="protein sequence ID" value="KAF3453206.1"/>
    <property type="molecule type" value="Genomic_DNA"/>
</dbReference>
<dbReference type="Proteomes" id="UP000796880">
    <property type="component" value="Unassembled WGS sequence"/>
</dbReference>
<proteinExistence type="inferred from homology"/>
<keyword evidence="4" id="KW-1185">Reference proteome</keyword>
<dbReference type="Gene3D" id="3.60.10.10">
    <property type="entry name" value="Endonuclease/exonuclease/phosphatase"/>
    <property type="match status" value="1"/>
</dbReference>
<dbReference type="GO" id="GO:0046856">
    <property type="term" value="P:phosphatidylinositol dephosphorylation"/>
    <property type="evidence" value="ECO:0007669"/>
    <property type="project" value="InterPro"/>
</dbReference>
<dbReference type="InterPro" id="IPR056454">
    <property type="entry name" value="Beta-prop_IP5PC_F"/>
</dbReference>
<accession>A0A8K0HIS7</accession>
<dbReference type="InterPro" id="IPR036322">
    <property type="entry name" value="WD40_repeat_dom_sf"/>
</dbReference>
<dbReference type="AlphaFoldDB" id="A0A8K0HIS7"/>
<dbReference type="Pfam" id="PF23754">
    <property type="entry name" value="Beta-prop_IP5PC_F"/>
    <property type="match status" value="2"/>
</dbReference>
<dbReference type="PANTHER" id="PTHR11200">
    <property type="entry name" value="INOSITOL 5-PHOSPHATASE"/>
    <property type="match status" value="1"/>
</dbReference>
<dbReference type="OrthoDB" id="1925875at2759"/>
<dbReference type="InterPro" id="IPR056455">
    <property type="entry name" value="Ig-like_IP5PC_F"/>
</dbReference>
<dbReference type="Pfam" id="PF23755">
    <property type="entry name" value="Ig-like_IP5PC_F"/>
    <property type="match status" value="1"/>
</dbReference>
<dbReference type="InterPro" id="IPR015943">
    <property type="entry name" value="WD40/YVTN_repeat-like_dom_sf"/>
</dbReference>
<dbReference type="SUPFAM" id="SSF50978">
    <property type="entry name" value="WD40 repeat-like"/>
    <property type="match status" value="1"/>
</dbReference>
<evidence type="ECO:0000256" key="1">
    <source>
        <dbReference type="ARBA" id="ARBA00010768"/>
    </source>
</evidence>
<evidence type="ECO:0000313" key="3">
    <source>
        <dbReference type="EMBL" id="KAF3453206.1"/>
    </source>
</evidence>
<dbReference type="Gene3D" id="2.130.10.10">
    <property type="entry name" value="YVTN repeat-like/Quinoprotein amine dehydrogenase"/>
    <property type="match status" value="1"/>
</dbReference>
<dbReference type="PANTHER" id="PTHR11200:SF300">
    <property type="entry name" value="TYPE II INOSITOL 1,4,5-TRISPHOSPHATE 5-PHOSPHATASE"/>
    <property type="match status" value="1"/>
</dbReference>
<comment type="caution">
    <text evidence="3">The sequence shown here is derived from an EMBL/GenBank/DDBJ whole genome shotgun (WGS) entry which is preliminary data.</text>
</comment>
<dbReference type="GO" id="GO:0004439">
    <property type="term" value="F:phosphatidylinositol-4,5-bisphosphate 5-phosphatase activity"/>
    <property type="evidence" value="ECO:0007669"/>
    <property type="project" value="TreeGrafter"/>
</dbReference>
<dbReference type="SMART" id="SM00128">
    <property type="entry name" value="IPPc"/>
    <property type="match status" value="1"/>
</dbReference>
<gene>
    <name evidence="3" type="ORF">FNV43_RR03645</name>
</gene>
<name>A0A8K0HIS7_9ROSA</name>
<reference evidence="3" key="1">
    <citation type="submission" date="2020-03" db="EMBL/GenBank/DDBJ databases">
        <title>A high-quality chromosome-level genome assembly of a woody plant with both climbing and erect habits, Rhamnella rubrinervis.</title>
        <authorList>
            <person name="Lu Z."/>
            <person name="Yang Y."/>
            <person name="Zhu X."/>
            <person name="Sun Y."/>
        </authorList>
    </citation>
    <scope>NUCLEOTIDE SEQUENCE</scope>
    <source>
        <strain evidence="3">BYM</strain>
        <tissue evidence="3">Leaf</tissue>
    </source>
</reference>
<sequence>MDPNLDDYDDFFSGAGAGTTRSYSDGLLTQSAPSTQFLDSSDDEDERQNDVLRDGAVSMESTSKRLDNMLQFLDRKLSMNSNDNTIMTKATAIGNETLRCLSSSQEVEAPESSGFLFAAVHPNRPPSLDVRPHPLRETQIGRFLRNIVAVGSQLWASSECGLRVWDLNHLYAASTTKGHEDTLPFTESAKTSPALCLVADEGTKVVWSGHRDGRIRCWRMEQEVELGLSEFDCGTFSRKGDLWSGSEAGAIKIWPWEAIENSLSLTTEERPLAALSVERSFIDPRGQIAVNGFGNILTSDVRYLLSDISRAKVWSAGYLSFALWELLKVFNTDGQVENRVDISAVQDFSRNLFLDPKGESTKFRWVLSAHVMPLWEQQMLWYDLDWVYKWLTCAVGWKWKSYTRFPVPFFSVQCFCTFGLRIWVGYASGTVQVLDLEGNLIGEWVAHSSPVINMTAGAGFMFSLANHGGIHGWNVTSPGPLDSIVRTELAGKEFLYTRIENLKILSGTWNVGQGRASHDSLISWLGSVSSDIGIVVVGLQEVEMGAGFLAMSAAKETVGLEGSSVGQWWLEMIGKTLDEGSTFERAGSRQLAGLLIAVWVRNNLKAHVGDVDAAAVPCGFGRAIGNKAILFIDVAKASASSAAQVLRGTNGIGVHSAEGMPELSEADMVIFLGDFNYRLDGISYDEARDFVSQRCFDWLREKDQLRAEMEAGKRFQGICEAVITFPPTYKFERHQVGLAGYDSGEKKRIPAWCDRILYRDSSSTSVLECSLECPVVSSVLQYEACMGVTDSDHKPVRCIFSVDIARVDESVRRQELGEIFGSNKKIKCMLEELCKIRRLFHLAITNKCRKKDALFEIICEGQSTIKDDELASNHSSRGSFGFPLWLKVIPAAGIIRPDHIVEVSVHHEEFQTLEQFVDGVPQNWWCEDARDKQVILVVKVRGKYATETRDHHSCSPLLSSQDEANWSRTRHKANQRSCPSPV</sequence>
<organism evidence="3 4">
    <name type="scientific">Rhamnella rubrinervis</name>
    <dbReference type="NCBI Taxonomy" id="2594499"/>
    <lineage>
        <taxon>Eukaryota</taxon>
        <taxon>Viridiplantae</taxon>
        <taxon>Streptophyta</taxon>
        <taxon>Embryophyta</taxon>
        <taxon>Tracheophyta</taxon>
        <taxon>Spermatophyta</taxon>
        <taxon>Magnoliopsida</taxon>
        <taxon>eudicotyledons</taxon>
        <taxon>Gunneridae</taxon>
        <taxon>Pentapetalae</taxon>
        <taxon>rosids</taxon>
        <taxon>fabids</taxon>
        <taxon>Rosales</taxon>
        <taxon>Rhamnaceae</taxon>
        <taxon>rhamnoid group</taxon>
        <taxon>Rhamneae</taxon>
        <taxon>Rhamnella</taxon>
    </lineage>
</organism>
<comment type="similarity">
    <text evidence="1">Belongs to the inositol polyphosphate 5-phosphatase family.</text>
</comment>
<evidence type="ECO:0000259" key="2">
    <source>
        <dbReference type="SMART" id="SM00128"/>
    </source>
</evidence>
<dbReference type="InterPro" id="IPR000300">
    <property type="entry name" value="IPPc"/>
</dbReference>
<protein>
    <recommendedName>
        <fullName evidence="2">Inositol polyphosphate-related phosphatase domain-containing protein</fullName>
    </recommendedName>
</protein>
<dbReference type="SUPFAM" id="SSF56219">
    <property type="entry name" value="DNase I-like"/>
    <property type="match status" value="1"/>
</dbReference>
<dbReference type="InterPro" id="IPR046985">
    <property type="entry name" value="IP5"/>
</dbReference>
<feature type="domain" description="Inositol polyphosphate-related phosphatase" evidence="2">
    <location>
        <begin position="500"/>
        <end position="808"/>
    </location>
</feature>